<feature type="domain" description="DNA-directed RNA polymerase C-terminal" evidence="9">
    <location>
        <begin position="27"/>
        <end position="183"/>
    </location>
</feature>
<protein>
    <recommendedName>
        <fullName evidence="2">DNA-directed RNA polymerase</fullName>
        <ecNumber evidence="2">2.7.7.6</ecNumber>
    </recommendedName>
</protein>
<keyword evidence="5" id="KW-0548">Nucleotidyltransferase</keyword>
<feature type="chain" id="PRO_5023019462" description="DNA-directed RNA polymerase" evidence="8">
    <location>
        <begin position="19"/>
        <end position="226"/>
    </location>
</feature>
<accession>A0A5C6MRM0</accession>
<comment type="similarity">
    <text evidence="1">Belongs to the phage and mitochondrial RNA polymerase family.</text>
</comment>
<evidence type="ECO:0000256" key="3">
    <source>
        <dbReference type="ARBA" id="ARBA00022478"/>
    </source>
</evidence>
<evidence type="ECO:0000313" key="11">
    <source>
        <dbReference type="Proteomes" id="UP000324091"/>
    </source>
</evidence>
<keyword evidence="11" id="KW-1185">Reference proteome</keyword>
<dbReference type="Proteomes" id="UP000324091">
    <property type="component" value="Chromosome 7"/>
</dbReference>
<evidence type="ECO:0000256" key="5">
    <source>
        <dbReference type="ARBA" id="ARBA00022695"/>
    </source>
</evidence>
<dbReference type="GO" id="GO:0003899">
    <property type="term" value="F:DNA-directed RNA polymerase activity"/>
    <property type="evidence" value="ECO:0007669"/>
    <property type="project" value="UniProtKB-EC"/>
</dbReference>
<dbReference type="Gene3D" id="3.30.70.370">
    <property type="match status" value="1"/>
</dbReference>
<reference evidence="10 11" key="1">
    <citation type="submission" date="2019-04" db="EMBL/GenBank/DDBJ databases">
        <title>Chromosome genome assembly for Takifugu flavidus.</title>
        <authorList>
            <person name="Xiao S."/>
        </authorList>
    </citation>
    <scope>NUCLEOTIDE SEQUENCE [LARGE SCALE GENOMIC DNA]</scope>
    <source>
        <strain evidence="10">HTHZ2018</strain>
        <tissue evidence="10">Muscle</tissue>
    </source>
</reference>
<keyword evidence="6" id="KW-0804">Transcription</keyword>
<dbReference type="InterPro" id="IPR043502">
    <property type="entry name" value="DNA/RNA_pol_sf"/>
</dbReference>
<gene>
    <name evidence="10" type="ORF">D4764_07G0004650</name>
</gene>
<dbReference type="InterPro" id="IPR046950">
    <property type="entry name" value="DNA-dir_Rpol_C_phage-type"/>
</dbReference>
<keyword evidence="4" id="KW-0808">Transferase</keyword>
<evidence type="ECO:0000256" key="2">
    <source>
        <dbReference type="ARBA" id="ARBA00012418"/>
    </source>
</evidence>
<evidence type="ECO:0000313" key="10">
    <source>
        <dbReference type="EMBL" id="TWW57746.1"/>
    </source>
</evidence>
<dbReference type="GO" id="GO:0001018">
    <property type="term" value="F:mitochondrial promoter sequence-specific DNA binding"/>
    <property type="evidence" value="ECO:0007669"/>
    <property type="project" value="TreeGrafter"/>
</dbReference>
<dbReference type="PANTHER" id="PTHR10102:SF0">
    <property type="entry name" value="DNA-DIRECTED RNA POLYMERASE, MITOCHONDRIAL"/>
    <property type="match status" value="1"/>
</dbReference>
<keyword evidence="8" id="KW-0732">Signal</keyword>
<dbReference type="EC" id="2.7.7.6" evidence="2"/>
<comment type="catalytic activity">
    <reaction evidence="7">
        <text>RNA(n) + a ribonucleoside 5'-triphosphate = RNA(n+1) + diphosphate</text>
        <dbReference type="Rhea" id="RHEA:21248"/>
        <dbReference type="Rhea" id="RHEA-COMP:14527"/>
        <dbReference type="Rhea" id="RHEA-COMP:17342"/>
        <dbReference type="ChEBI" id="CHEBI:33019"/>
        <dbReference type="ChEBI" id="CHEBI:61557"/>
        <dbReference type="ChEBI" id="CHEBI:140395"/>
        <dbReference type="EC" id="2.7.7.6"/>
    </reaction>
</comment>
<dbReference type="InterPro" id="IPR002092">
    <property type="entry name" value="DNA-dir_Rpol_phage-type"/>
</dbReference>
<dbReference type="EMBL" id="RHFK02000020">
    <property type="protein sequence ID" value="TWW57746.1"/>
    <property type="molecule type" value="Genomic_DNA"/>
</dbReference>
<dbReference type="AlphaFoldDB" id="A0A5C6MRM0"/>
<keyword evidence="3 10" id="KW-0240">DNA-directed RNA polymerase</keyword>
<evidence type="ECO:0000256" key="1">
    <source>
        <dbReference type="ARBA" id="ARBA00009493"/>
    </source>
</evidence>
<evidence type="ECO:0000256" key="7">
    <source>
        <dbReference type="ARBA" id="ARBA00048552"/>
    </source>
</evidence>
<organism evidence="10 11">
    <name type="scientific">Takifugu flavidus</name>
    <name type="common">sansaifugu</name>
    <dbReference type="NCBI Taxonomy" id="433684"/>
    <lineage>
        <taxon>Eukaryota</taxon>
        <taxon>Metazoa</taxon>
        <taxon>Chordata</taxon>
        <taxon>Craniata</taxon>
        <taxon>Vertebrata</taxon>
        <taxon>Euteleostomi</taxon>
        <taxon>Actinopterygii</taxon>
        <taxon>Neopterygii</taxon>
        <taxon>Teleostei</taxon>
        <taxon>Neoteleostei</taxon>
        <taxon>Acanthomorphata</taxon>
        <taxon>Eupercaria</taxon>
        <taxon>Tetraodontiformes</taxon>
        <taxon>Tetradontoidea</taxon>
        <taxon>Tetraodontidae</taxon>
        <taxon>Takifugu</taxon>
    </lineage>
</organism>
<comment type="caution">
    <text evidence="10">The sequence shown here is derived from an EMBL/GenBank/DDBJ whole genome shotgun (WGS) entry which is preliminary data.</text>
</comment>
<evidence type="ECO:0000256" key="8">
    <source>
        <dbReference type="SAM" id="SignalP"/>
    </source>
</evidence>
<dbReference type="GO" id="GO:0006390">
    <property type="term" value="P:mitochondrial transcription"/>
    <property type="evidence" value="ECO:0007669"/>
    <property type="project" value="TreeGrafter"/>
</dbReference>
<evidence type="ECO:0000256" key="6">
    <source>
        <dbReference type="ARBA" id="ARBA00023163"/>
    </source>
</evidence>
<dbReference type="GO" id="GO:0034245">
    <property type="term" value="C:mitochondrial DNA-directed RNA polymerase complex"/>
    <property type="evidence" value="ECO:0007669"/>
    <property type="project" value="TreeGrafter"/>
</dbReference>
<proteinExistence type="inferred from homology"/>
<sequence length="226" mass="26071">MRLVGPLLFLRFVPDTYANSPVSNAIFRDWLTESARLISKSGHTVEWVTPLGLPIIQPYHRTRNQVLKSILQYISVKINHDTNEKPDTVKQKNAFPPNFIHSLDSTHMMMTALGCYSAGLTYVSVHDCFWTHALTVDTMNKVCREQFVALHSQPILQELSNFLLEKYCSSLPSDTRTKKYQEYRKLRLLLANVPQTGQFELSANPTTTLLLFRTAERRSQFERQHD</sequence>
<evidence type="ECO:0000259" key="9">
    <source>
        <dbReference type="Pfam" id="PF00940"/>
    </source>
</evidence>
<name>A0A5C6MRM0_9TELE</name>
<dbReference type="SUPFAM" id="SSF56672">
    <property type="entry name" value="DNA/RNA polymerases"/>
    <property type="match status" value="1"/>
</dbReference>
<feature type="signal peptide" evidence="8">
    <location>
        <begin position="1"/>
        <end position="18"/>
    </location>
</feature>
<dbReference type="PANTHER" id="PTHR10102">
    <property type="entry name" value="DNA-DIRECTED RNA POLYMERASE, MITOCHONDRIAL"/>
    <property type="match status" value="1"/>
</dbReference>
<evidence type="ECO:0000256" key="4">
    <source>
        <dbReference type="ARBA" id="ARBA00022679"/>
    </source>
</evidence>
<dbReference type="Pfam" id="PF00940">
    <property type="entry name" value="RNA_pol"/>
    <property type="match status" value="1"/>
</dbReference>